<dbReference type="SUPFAM" id="SSF63451">
    <property type="entry name" value="LEM domain"/>
    <property type="match status" value="1"/>
</dbReference>
<proteinExistence type="predicted"/>
<dbReference type="GO" id="GO:0006998">
    <property type="term" value="P:nuclear envelope organization"/>
    <property type="evidence" value="ECO:0007669"/>
    <property type="project" value="TreeGrafter"/>
</dbReference>
<evidence type="ECO:0000256" key="3">
    <source>
        <dbReference type="ARBA" id="ARBA00022989"/>
    </source>
</evidence>
<feature type="domain" description="LEM" evidence="8">
    <location>
        <begin position="1"/>
        <end position="42"/>
    </location>
</feature>
<feature type="transmembrane region" description="Helical" evidence="7">
    <location>
        <begin position="293"/>
        <end position="312"/>
    </location>
</feature>
<protein>
    <recommendedName>
        <fullName evidence="8">LEM domain-containing protein</fullName>
    </recommendedName>
</protein>
<dbReference type="PANTHER" id="PTHR13428">
    <property type="entry name" value="INNER NUCLEAR MEMBRANE PROTEIN MAN1 LEM DOMAIN CONTAINING PROTEIN"/>
    <property type="match status" value="1"/>
</dbReference>
<dbReference type="Pfam" id="PF03020">
    <property type="entry name" value="LEM"/>
    <property type="match status" value="1"/>
</dbReference>
<feature type="region of interest" description="Disordered" evidence="6">
    <location>
        <begin position="1"/>
        <end position="103"/>
    </location>
</feature>
<dbReference type="SMART" id="SM00540">
    <property type="entry name" value="LEM"/>
    <property type="match status" value="1"/>
</dbReference>
<dbReference type="InterPro" id="IPR003887">
    <property type="entry name" value="LEM_dom"/>
</dbReference>
<evidence type="ECO:0000256" key="5">
    <source>
        <dbReference type="ARBA" id="ARBA00023242"/>
    </source>
</evidence>
<dbReference type="FunFam" id="1.10.720.40:FF:000001">
    <property type="entry name" value="LEM domain containing 2, isoform CRA_a"/>
    <property type="match status" value="1"/>
</dbReference>
<dbReference type="InterPro" id="IPR012677">
    <property type="entry name" value="Nucleotide-bd_a/b_plait_sf"/>
</dbReference>
<feature type="compositionally biased region" description="Basic and acidic residues" evidence="6">
    <location>
        <begin position="26"/>
        <end position="35"/>
    </location>
</feature>
<organism evidence="9">
    <name type="scientific">Schistocephalus solidus</name>
    <name type="common">Tapeworm</name>
    <dbReference type="NCBI Taxonomy" id="70667"/>
    <lineage>
        <taxon>Eukaryota</taxon>
        <taxon>Metazoa</taxon>
        <taxon>Spiralia</taxon>
        <taxon>Lophotrochozoa</taxon>
        <taxon>Platyhelminthes</taxon>
        <taxon>Cestoda</taxon>
        <taxon>Eucestoda</taxon>
        <taxon>Diphyllobothriidea</taxon>
        <taxon>Diphyllobothriidae</taxon>
        <taxon>Schistocephalus</taxon>
    </lineage>
</organism>
<dbReference type="EMBL" id="GEEE01009349">
    <property type="protein sequence ID" value="JAP53876.1"/>
    <property type="molecule type" value="Transcribed_RNA"/>
</dbReference>
<evidence type="ECO:0000313" key="9">
    <source>
        <dbReference type="EMBL" id="JAP53876.1"/>
    </source>
</evidence>
<dbReference type="GO" id="GO:0031965">
    <property type="term" value="C:nuclear membrane"/>
    <property type="evidence" value="ECO:0007669"/>
    <property type="project" value="UniProtKB-SubCell"/>
</dbReference>
<dbReference type="GO" id="GO:0031490">
    <property type="term" value="F:chromatin DNA binding"/>
    <property type="evidence" value="ECO:0007669"/>
    <property type="project" value="TreeGrafter"/>
</dbReference>
<feature type="compositionally biased region" description="Polar residues" evidence="6">
    <location>
        <begin position="122"/>
        <end position="134"/>
    </location>
</feature>
<dbReference type="Gene3D" id="1.10.720.40">
    <property type="match status" value="1"/>
</dbReference>
<feature type="region of interest" description="Disordered" evidence="6">
    <location>
        <begin position="115"/>
        <end position="142"/>
    </location>
</feature>
<keyword evidence="3 7" id="KW-1133">Transmembrane helix</keyword>
<dbReference type="PANTHER" id="PTHR13428:SF12">
    <property type="entry name" value="INNER NUCLEAR MEMBRANE PROTEIN MAN1"/>
    <property type="match status" value="1"/>
</dbReference>
<feature type="compositionally biased region" description="Basic and acidic residues" evidence="6">
    <location>
        <begin position="7"/>
        <end position="18"/>
    </location>
</feature>
<evidence type="ECO:0000256" key="6">
    <source>
        <dbReference type="SAM" id="MobiDB-lite"/>
    </source>
</evidence>
<dbReference type="Pfam" id="PF09402">
    <property type="entry name" value="MSC"/>
    <property type="match status" value="1"/>
</dbReference>
<comment type="subcellular location">
    <subcellularLocation>
        <location evidence="1">Nucleus membrane</location>
    </subcellularLocation>
</comment>
<evidence type="ECO:0000256" key="4">
    <source>
        <dbReference type="ARBA" id="ARBA00023136"/>
    </source>
</evidence>
<reference evidence="9" key="1">
    <citation type="submission" date="2016-01" db="EMBL/GenBank/DDBJ databases">
        <title>Reference transcriptome for the parasite Schistocephalus solidus: insights into the molecular evolution of parasitism.</title>
        <authorList>
            <person name="Hebert F.O."/>
            <person name="Grambauer S."/>
            <person name="Barber I."/>
            <person name="Landry C.R."/>
            <person name="Aubin-Horth N."/>
        </authorList>
    </citation>
    <scope>NUCLEOTIDE SEQUENCE</scope>
</reference>
<sequence>MSSLSDEELRSSLRDHGVHVGPITETTRKVYERKLAKVTAQNVDKEEKKNRRQPRQSTTPLSSFKAEEPQTSLRAKNWPSQSPVNFGRSPSDEPFNNLSTNVVRREARSRSSVFYSDEPFFNPQTASPQQNPGHTPTRPVLRFDPLDSASVLQAQEHRLTNTPLHSRGFDEIDNNFDNHIVTRQSPTPVARSTGRFSFFRPSQTAPLKDAETSTSASLLFSPPNTVDQSQSYWPSFYLRHRSGSGVLSDDADSQWEYSCRRQTNGCLADGNADSVSSTVSRLVSSLGRHVPNLILLAGFTLFIVLLSCYFLLKDKHGNVGRIADLQKLSCPVGDLEAHPREHCLNPQELSVSLNLAHILVEILSRYAGEHRCGHSAASPRMDVNTARRLVAYHLSAPDSRYSLRPSDLDEGGWRNLLFLIRHVGRKHLDIAPFSADGDDPGAYKEIFELESLQPYIPGRCRLRLLFFSFLRLLATLLWVLFIFTVVGLCIFAVYRFRQSNKRQRDRRASRIRELVHQVTDILQQQLKNREVNQMEPPYVPVSTIRSTLRRSNSDVDDLWSELEQHVHLVEGCILVQEWRGVGETWQWQGGSGWQGSALLDQTQRLPFTVPPTECLKIRNMFTMDKLDFDAQKRLKREILKRVSGCGPIFHIGLDNQDNEGLVYLKCAGPEVAGNVYQAVHANYFDSKFYQLASFFLTFSLQGKTIACPKNLIDVFWDSRLQSFVYHQNFSVNLIIC</sequence>
<dbReference type="InterPro" id="IPR052277">
    <property type="entry name" value="INM_ESCRT-Associated"/>
</dbReference>
<accession>A0A0X3Q2X4</accession>
<evidence type="ECO:0000256" key="2">
    <source>
        <dbReference type="ARBA" id="ARBA00022692"/>
    </source>
</evidence>
<dbReference type="PROSITE" id="PS50954">
    <property type="entry name" value="LEM"/>
    <property type="match status" value="1"/>
</dbReference>
<feature type="compositionally biased region" description="Polar residues" evidence="6">
    <location>
        <begin position="69"/>
        <end position="84"/>
    </location>
</feature>
<dbReference type="Gene3D" id="3.30.70.330">
    <property type="match status" value="1"/>
</dbReference>
<dbReference type="GO" id="GO:0030514">
    <property type="term" value="P:negative regulation of BMP signaling pathway"/>
    <property type="evidence" value="ECO:0007669"/>
    <property type="project" value="TreeGrafter"/>
</dbReference>
<feature type="transmembrane region" description="Helical" evidence="7">
    <location>
        <begin position="469"/>
        <end position="494"/>
    </location>
</feature>
<name>A0A0X3Q2X4_SCHSO</name>
<evidence type="ECO:0000259" key="8">
    <source>
        <dbReference type="PROSITE" id="PS50954"/>
    </source>
</evidence>
<keyword evidence="4 7" id="KW-0472">Membrane</keyword>
<gene>
    <name evidence="9" type="ORF">TR137371</name>
</gene>
<evidence type="ECO:0000256" key="1">
    <source>
        <dbReference type="ARBA" id="ARBA00004126"/>
    </source>
</evidence>
<dbReference type="CDD" id="cd12934">
    <property type="entry name" value="LEM"/>
    <property type="match status" value="1"/>
</dbReference>
<evidence type="ECO:0000256" key="7">
    <source>
        <dbReference type="SAM" id="Phobius"/>
    </source>
</evidence>
<keyword evidence="5" id="KW-0539">Nucleus</keyword>
<dbReference type="InterPro" id="IPR018996">
    <property type="entry name" value="Man1/Src1-like_C"/>
</dbReference>
<keyword evidence="2 7" id="KW-0812">Transmembrane</keyword>
<dbReference type="InterPro" id="IPR011015">
    <property type="entry name" value="LEM/LEM-like_dom_sf"/>
</dbReference>
<dbReference type="AlphaFoldDB" id="A0A0X3Q2X4"/>